<dbReference type="SMR" id="A0A1J6IDE6"/>
<dbReference type="InterPro" id="IPR025659">
    <property type="entry name" value="Tubby-like_C"/>
</dbReference>
<evidence type="ECO:0000313" key="2">
    <source>
        <dbReference type="EMBL" id="OIS98551.1"/>
    </source>
</evidence>
<dbReference type="Gramene" id="OIS98551">
    <property type="protein sequence ID" value="OIS98551"/>
    <property type="gene ID" value="A4A49_18591"/>
</dbReference>
<dbReference type="AlphaFoldDB" id="A0A1J6IDE6"/>
<name>A0A1J6IDE6_NICAT</name>
<dbReference type="PANTHER" id="PTHR31087:SF17">
    <property type="entry name" value="PROTEIN LURP-ONE-RELATED 14-RELATED"/>
    <property type="match status" value="1"/>
</dbReference>
<dbReference type="STRING" id="49451.A0A1J6IDE6"/>
<evidence type="ECO:0000256" key="1">
    <source>
        <dbReference type="ARBA" id="ARBA00005437"/>
    </source>
</evidence>
<dbReference type="PANTHER" id="PTHR31087">
    <property type="match status" value="1"/>
</dbReference>
<dbReference type="InterPro" id="IPR038595">
    <property type="entry name" value="LOR_sf"/>
</dbReference>
<gene>
    <name evidence="2" type="ORF">A4A49_18591</name>
</gene>
<reference evidence="2" key="1">
    <citation type="submission" date="2016-11" db="EMBL/GenBank/DDBJ databases">
        <title>The genome of Nicotiana attenuata.</title>
        <authorList>
            <person name="Xu S."/>
            <person name="Brockmoeller T."/>
            <person name="Gaquerel E."/>
            <person name="Navarro A."/>
            <person name="Kuhl H."/>
            <person name="Gase K."/>
            <person name="Ling Z."/>
            <person name="Zhou W."/>
            <person name="Kreitzer C."/>
            <person name="Stanke M."/>
            <person name="Tang H."/>
            <person name="Lyons E."/>
            <person name="Pandey P."/>
            <person name="Pandey S.P."/>
            <person name="Timmermann B."/>
            <person name="Baldwin I.T."/>
        </authorList>
    </citation>
    <scope>NUCLEOTIDE SEQUENCE [LARGE SCALE GENOMIC DNA]</scope>
    <source>
        <strain evidence="2">UT</strain>
    </source>
</reference>
<comment type="caution">
    <text evidence="2">The sequence shown here is derived from an EMBL/GenBank/DDBJ whole genome shotgun (WGS) entry which is preliminary data.</text>
</comment>
<protein>
    <submittedName>
        <fullName evidence="2">Protein lurp-one-related 14</fullName>
    </submittedName>
</protein>
<dbReference type="Gene3D" id="2.40.160.200">
    <property type="entry name" value="LURP1-related"/>
    <property type="match status" value="1"/>
</dbReference>
<dbReference type="SUPFAM" id="SSF54518">
    <property type="entry name" value="Tubby C-terminal domain-like"/>
    <property type="match status" value="1"/>
</dbReference>
<dbReference type="OrthoDB" id="97518at2759"/>
<comment type="similarity">
    <text evidence="1">Belongs to the LOR family.</text>
</comment>
<evidence type="ECO:0000313" key="3">
    <source>
        <dbReference type="Proteomes" id="UP000187609"/>
    </source>
</evidence>
<keyword evidence="3" id="KW-1185">Reference proteome</keyword>
<dbReference type="EMBL" id="MJEQ01037191">
    <property type="protein sequence ID" value="OIS98551.1"/>
    <property type="molecule type" value="Genomic_DNA"/>
</dbReference>
<organism evidence="2 3">
    <name type="scientific">Nicotiana attenuata</name>
    <name type="common">Coyote tobacco</name>
    <dbReference type="NCBI Taxonomy" id="49451"/>
    <lineage>
        <taxon>Eukaryota</taxon>
        <taxon>Viridiplantae</taxon>
        <taxon>Streptophyta</taxon>
        <taxon>Embryophyta</taxon>
        <taxon>Tracheophyta</taxon>
        <taxon>Spermatophyta</taxon>
        <taxon>Magnoliopsida</taxon>
        <taxon>eudicotyledons</taxon>
        <taxon>Gunneridae</taxon>
        <taxon>Pentapetalae</taxon>
        <taxon>asterids</taxon>
        <taxon>lamiids</taxon>
        <taxon>Solanales</taxon>
        <taxon>Solanaceae</taxon>
        <taxon>Nicotianoideae</taxon>
        <taxon>Nicotianeae</taxon>
        <taxon>Nicotiana</taxon>
    </lineage>
</organism>
<sequence length="201" mass="23073">MFKPEINFQVPLVPIVGDDFCFPYLVNLNVKKKILGISHINIDVLDDIGISLLQGNGKVWHLRKKKRIICDPAGLPILTLREKSLSWHNTWKVYRAGSSDRNDLLYTVKRSSPIQMKMQLDVFLASNVSGEMCDFHVKGAYTNQSFEVYKGDTLIAEVKERFKLGSFFKGRENFELRVYPGIDYAFIVSILIIYNEIYGES</sequence>
<dbReference type="Proteomes" id="UP000187609">
    <property type="component" value="Unassembled WGS sequence"/>
</dbReference>
<dbReference type="KEGG" id="nau:109232128"/>
<proteinExistence type="inferred from homology"/>
<dbReference type="InterPro" id="IPR007612">
    <property type="entry name" value="LOR"/>
</dbReference>
<dbReference type="OMA" id="SCMGKES"/>
<dbReference type="Pfam" id="PF04525">
    <property type="entry name" value="LOR"/>
    <property type="match status" value="1"/>
</dbReference>
<accession>A0A1J6IDE6</accession>